<comment type="caution">
    <text evidence="3">The sequence shown here is derived from an EMBL/GenBank/DDBJ whole genome shotgun (WGS) entry which is preliminary data.</text>
</comment>
<reference evidence="3 4" key="1">
    <citation type="submission" date="2017-12" db="EMBL/GenBank/DDBJ databases">
        <authorList>
            <person name="Hurst M.R.H."/>
        </authorList>
    </citation>
    <scope>NUCLEOTIDE SEQUENCE [LARGE SCALE GENOMIC DNA]</scope>
    <source>
        <strain evidence="3 4">SY-3-19</strain>
    </source>
</reference>
<name>A0A2S7K7G7_9PROT</name>
<dbReference type="OrthoDB" id="7486720at2"/>
<feature type="chain" id="PRO_5015524830" description="PEP-CTERM protein-sorting domain-containing protein" evidence="2">
    <location>
        <begin position="27"/>
        <end position="387"/>
    </location>
</feature>
<dbReference type="InterPro" id="IPR013424">
    <property type="entry name" value="Ice-binding_C"/>
</dbReference>
<dbReference type="NCBIfam" id="TIGR02595">
    <property type="entry name" value="PEP_CTERM"/>
    <property type="match status" value="1"/>
</dbReference>
<protein>
    <recommendedName>
        <fullName evidence="5">PEP-CTERM protein-sorting domain-containing protein</fullName>
    </recommendedName>
</protein>
<feature type="signal peptide" evidence="2">
    <location>
        <begin position="1"/>
        <end position="26"/>
    </location>
</feature>
<proteinExistence type="predicted"/>
<keyword evidence="1" id="KW-1133">Transmembrane helix</keyword>
<evidence type="ECO:0000313" key="4">
    <source>
        <dbReference type="Proteomes" id="UP000239504"/>
    </source>
</evidence>
<keyword evidence="2" id="KW-0732">Signal</keyword>
<organism evidence="3 4">
    <name type="scientific">Hyphococcus luteus</name>
    <dbReference type="NCBI Taxonomy" id="2058213"/>
    <lineage>
        <taxon>Bacteria</taxon>
        <taxon>Pseudomonadati</taxon>
        <taxon>Pseudomonadota</taxon>
        <taxon>Alphaproteobacteria</taxon>
        <taxon>Parvularculales</taxon>
        <taxon>Parvularculaceae</taxon>
        <taxon>Hyphococcus</taxon>
    </lineage>
</organism>
<evidence type="ECO:0000256" key="1">
    <source>
        <dbReference type="SAM" id="Phobius"/>
    </source>
</evidence>
<dbReference type="AlphaFoldDB" id="A0A2S7K7G7"/>
<dbReference type="Proteomes" id="UP000239504">
    <property type="component" value="Unassembled WGS sequence"/>
</dbReference>
<keyword evidence="4" id="KW-1185">Reference proteome</keyword>
<dbReference type="RefSeq" id="WP_104829677.1">
    <property type="nucleotide sequence ID" value="NZ_PJCH01000005.1"/>
</dbReference>
<accession>A0A2S7K7G7</accession>
<evidence type="ECO:0008006" key="5">
    <source>
        <dbReference type="Google" id="ProtNLM"/>
    </source>
</evidence>
<evidence type="ECO:0000256" key="2">
    <source>
        <dbReference type="SAM" id="SignalP"/>
    </source>
</evidence>
<keyword evidence="1" id="KW-0472">Membrane</keyword>
<evidence type="ECO:0000313" key="3">
    <source>
        <dbReference type="EMBL" id="PQA88433.1"/>
    </source>
</evidence>
<feature type="transmembrane region" description="Helical" evidence="1">
    <location>
        <begin position="361"/>
        <end position="380"/>
    </location>
</feature>
<keyword evidence="1" id="KW-0812">Transmembrane</keyword>
<dbReference type="NCBIfam" id="NF033657">
    <property type="entry name" value="choice_anch_F"/>
    <property type="match status" value="1"/>
</dbReference>
<gene>
    <name evidence="3" type="ORF">CW354_09075</name>
</gene>
<dbReference type="EMBL" id="PJCH01000005">
    <property type="protein sequence ID" value="PQA88433.1"/>
    <property type="molecule type" value="Genomic_DNA"/>
</dbReference>
<sequence length="387" mass="40691">MSKSVFGRVLLGASFLSILAAGAANAATITGWNTDNVVVGPTAADGETGASVVYDADVTGGVGSASTYGQVVYAAPEANTPGLKVVNGDFNSGGQTTAGCVMASSDATCDSPFQSGKRFKNQITGFGPIDFVFNVDPDADSAAPGSPYQVYHRLVNLTGEAISNFKVSLGFGVGDDFVASGADDGLAFSSSFEFGPNDLNASSQFPFGLFGDASTNPNFTLDGFFASERTGLNMTFGEDMLSSNGLYGPYGDIFGSWMSQDDVPTGAFWEFDPTKDPLLLAWLNEDGKWEQRRGLDQFDVAYTLANPVLFDSFADLQAAFNVTLFSDVIEDLANLNVNYAISLADIVDFSNFTLRVEASPVPVPGALPLLLTGLAGFGFAQRRRKTA</sequence>